<dbReference type="InterPro" id="IPR010733">
    <property type="entry name" value="DUF1308"/>
</dbReference>
<comment type="caution">
    <text evidence="2">The sequence shown here is derived from an EMBL/GenBank/DDBJ whole genome shotgun (WGS) entry which is preliminary data.</text>
</comment>
<proteinExistence type="predicted"/>
<evidence type="ECO:0000313" key="2">
    <source>
        <dbReference type="EMBL" id="KAG0559089.1"/>
    </source>
</evidence>
<sequence length="510" mass="56000">MAMGDGDGDGDVVRELQRRGAALWTALSRLPPCALTADCRARLLKAVQAECRFVDRLAGRGGSGVADAHLSSSNFGHLEGILYVLQNQSWRVAGATAALKSFQACSLSESEKEKEGGVGDGKDDVSPVSSFARDVNDAVGSVAHVDLVCTLLGEAVWVVVINSSAQNRLWFDKKKRKGIHTRLASLLHVASLGSVVQPSAIVLLVRDGFDSRIEQHLREEFQASKMSESGLGPRLEEELLSTSNCDVEEVEDGEWVNIHISSSEIRHWTSYWIRVQPETQIRDTKCIENLESKHVLAAGNFQGENSEDASFIIGSSSCWAAIAMLQAKHEEFDKLQHERKILNMDTTALVAIVSELTNGGAQQLLNMSSEEREKRFPGMAKFVYEQALVELDEPFMPQFERILSDKLPVICEYVYDEFTSIILTNGGPREKQRAQILLSQLKVLPNLSSSRVDALPVTGKIKPRHKLVFGSGDFLQAPTVTANMSFVRAVQQQGMALAIIQHQPCALTGD</sequence>
<organism evidence="2 3">
    <name type="scientific">Ceratodon purpureus</name>
    <name type="common">Fire moss</name>
    <name type="synonym">Dicranum purpureum</name>
    <dbReference type="NCBI Taxonomy" id="3225"/>
    <lineage>
        <taxon>Eukaryota</taxon>
        <taxon>Viridiplantae</taxon>
        <taxon>Streptophyta</taxon>
        <taxon>Embryophyta</taxon>
        <taxon>Bryophyta</taxon>
        <taxon>Bryophytina</taxon>
        <taxon>Bryopsida</taxon>
        <taxon>Dicranidae</taxon>
        <taxon>Pseudoditrichales</taxon>
        <taxon>Ditrichaceae</taxon>
        <taxon>Ceratodon</taxon>
    </lineage>
</organism>
<reference evidence="2" key="1">
    <citation type="submission" date="2020-06" db="EMBL/GenBank/DDBJ databases">
        <title>WGS assembly of Ceratodon purpureus strain R40.</title>
        <authorList>
            <person name="Carey S.B."/>
            <person name="Jenkins J."/>
            <person name="Shu S."/>
            <person name="Lovell J.T."/>
            <person name="Sreedasyam A."/>
            <person name="Maumus F."/>
            <person name="Tiley G.P."/>
            <person name="Fernandez-Pozo N."/>
            <person name="Barry K."/>
            <person name="Chen C."/>
            <person name="Wang M."/>
            <person name="Lipzen A."/>
            <person name="Daum C."/>
            <person name="Saski C.A."/>
            <person name="Payton A.C."/>
            <person name="Mcbreen J.C."/>
            <person name="Conrad R.E."/>
            <person name="Kollar L.M."/>
            <person name="Olsson S."/>
            <person name="Huttunen S."/>
            <person name="Landis J.B."/>
            <person name="Wickett N.J."/>
            <person name="Johnson M.G."/>
            <person name="Rensing S.A."/>
            <person name="Grimwood J."/>
            <person name="Schmutz J."/>
            <person name="Mcdaniel S.F."/>
        </authorList>
    </citation>
    <scope>NUCLEOTIDE SEQUENCE</scope>
    <source>
        <strain evidence="2">R40</strain>
    </source>
</reference>
<dbReference type="AlphaFoldDB" id="A0A8T0GLJ9"/>
<accession>A0A8T0GLJ9</accession>
<keyword evidence="3" id="KW-1185">Reference proteome</keyword>
<feature type="domain" description="DUF1308" evidence="1">
    <location>
        <begin position="342"/>
        <end position="508"/>
    </location>
</feature>
<dbReference type="EMBL" id="CM026431">
    <property type="protein sequence ID" value="KAG0559089.1"/>
    <property type="molecule type" value="Genomic_DNA"/>
</dbReference>
<protein>
    <recommendedName>
        <fullName evidence="1">DUF1308 domain-containing protein</fullName>
    </recommendedName>
</protein>
<evidence type="ECO:0000313" key="3">
    <source>
        <dbReference type="Proteomes" id="UP000822688"/>
    </source>
</evidence>
<dbReference type="Proteomes" id="UP000822688">
    <property type="component" value="Chromosome 10"/>
</dbReference>
<dbReference type="PANTHER" id="PTHR13379:SF0">
    <property type="entry name" value="UPF0415 PROTEIN C7ORF25"/>
    <property type="match status" value="1"/>
</dbReference>
<dbReference type="Pfam" id="PF07000">
    <property type="entry name" value="DUF1308"/>
    <property type="match status" value="1"/>
</dbReference>
<gene>
    <name evidence="2" type="ORF">KC19_10G078300</name>
</gene>
<name>A0A8T0GLJ9_CERPU</name>
<dbReference type="PANTHER" id="PTHR13379">
    <property type="entry name" value="UNCHARACTERIZED DUF1308"/>
    <property type="match status" value="1"/>
</dbReference>
<evidence type="ECO:0000259" key="1">
    <source>
        <dbReference type="Pfam" id="PF07000"/>
    </source>
</evidence>